<sequence>DTFDPTAFDRDDINQRLKRIKV</sequence>
<evidence type="ECO:0000313" key="3">
    <source>
        <dbReference type="Proteomes" id="UP000252554"/>
    </source>
</evidence>
<name>A0A365PPA8_9GAMM</name>
<reference evidence="2 3" key="1">
    <citation type="submission" date="2018-06" db="EMBL/GenBank/DDBJ databases">
        <title>Whole genome sequencing of four bacterial strains from South Shetland trench revealing bio-synthetic gene clusters.</title>
        <authorList>
            <person name="Abdel-Mageed W.M."/>
            <person name="Lehri B."/>
            <person name="Jarmusch S.A."/>
            <person name="Miranda K."/>
            <person name="Goodfellow M."/>
            <person name="Jaspars M."/>
            <person name="Karlyshev A.V."/>
        </authorList>
    </citation>
    <scope>NUCLEOTIDE SEQUENCE [LARGE SCALE GENOMIC DNA]</scope>
    <source>
        <strain evidence="2 3">SST2</strain>
    </source>
</reference>
<organism evidence="2 3">
    <name type="scientific">Stutzerimonas zhaodongensis</name>
    <dbReference type="NCBI Taxonomy" id="1176257"/>
    <lineage>
        <taxon>Bacteria</taxon>
        <taxon>Pseudomonadati</taxon>
        <taxon>Pseudomonadota</taxon>
        <taxon>Gammaproteobacteria</taxon>
        <taxon>Pseudomonadales</taxon>
        <taxon>Pseudomonadaceae</taxon>
        <taxon>Stutzerimonas</taxon>
    </lineage>
</organism>
<accession>A0A365PPA8</accession>
<gene>
    <name evidence="2" type="ORF">DQ403_22935</name>
    <name evidence="1" type="ORF">DQ403_23160</name>
</gene>
<dbReference type="Proteomes" id="UP000252554">
    <property type="component" value="Unassembled WGS sequence"/>
</dbReference>
<evidence type="ECO:0000313" key="2">
    <source>
        <dbReference type="EMBL" id="RBA51002.1"/>
    </source>
</evidence>
<protein>
    <submittedName>
        <fullName evidence="2">Plasmid pRiA4b ORF-3 family protein</fullName>
    </submittedName>
</protein>
<feature type="non-terminal residue" evidence="2">
    <location>
        <position position="1"/>
    </location>
</feature>
<dbReference type="EMBL" id="QNTV01000035">
    <property type="protein sequence ID" value="RBA51002.1"/>
    <property type="molecule type" value="Genomic_DNA"/>
</dbReference>
<proteinExistence type="predicted"/>
<comment type="caution">
    <text evidence="2">The sequence shown here is derived from an EMBL/GenBank/DDBJ whole genome shotgun (WGS) entry which is preliminary data.</text>
</comment>
<dbReference type="EMBL" id="QNTV01000045">
    <property type="protein sequence ID" value="RBA50637.1"/>
    <property type="molecule type" value="Genomic_DNA"/>
</dbReference>
<evidence type="ECO:0000313" key="1">
    <source>
        <dbReference type="EMBL" id="RBA50637.1"/>
    </source>
</evidence>
<dbReference type="AlphaFoldDB" id="A0A365PPA8"/>